<dbReference type="HOGENOM" id="CLU_3124842_0_0_1"/>
<evidence type="ECO:0000313" key="1">
    <source>
        <dbReference type="EMBL" id="CCD51350.1"/>
    </source>
</evidence>
<dbReference type="AlphaFoldDB" id="G2YI13"/>
<dbReference type="InParanoid" id="G2YI13"/>
<organism evidence="1 2">
    <name type="scientific">Botryotinia fuckeliana (strain T4)</name>
    <name type="common">Noble rot fungus</name>
    <name type="synonym">Botrytis cinerea</name>
    <dbReference type="NCBI Taxonomy" id="999810"/>
    <lineage>
        <taxon>Eukaryota</taxon>
        <taxon>Fungi</taxon>
        <taxon>Dikarya</taxon>
        <taxon>Ascomycota</taxon>
        <taxon>Pezizomycotina</taxon>
        <taxon>Leotiomycetes</taxon>
        <taxon>Helotiales</taxon>
        <taxon>Sclerotiniaceae</taxon>
        <taxon>Botrytis</taxon>
    </lineage>
</organism>
<name>G2YI13_BOTF4</name>
<dbReference type="EMBL" id="FQ790337">
    <property type="protein sequence ID" value="CCD51350.1"/>
    <property type="molecule type" value="Genomic_DNA"/>
</dbReference>
<protein>
    <submittedName>
        <fullName evidence="1">Uncharacterized protein</fullName>
    </submittedName>
</protein>
<sequence length="50" mass="5714">MPDKIVENTNFGKAKEKRDGFSLFALLDIFSPLCEGEEGKKERGERKRTP</sequence>
<dbReference type="Proteomes" id="UP000008177">
    <property type="component" value="Unplaced contigs"/>
</dbReference>
<proteinExistence type="predicted"/>
<accession>G2YI13</accession>
<reference evidence="2" key="1">
    <citation type="journal article" date="2011" name="PLoS Genet.">
        <title>Genomic analysis of the necrotrophic fungal pathogens Sclerotinia sclerotiorum and Botrytis cinerea.</title>
        <authorList>
            <person name="Amselem J."/>
            <person name="Cuomo C.A."/>
            <person name="van Kan J.A."/>
            <person name="Viaud M."/>
            <person name="Benito E.P."/>
            <person name="Couloux A."/>
            <person name="Coutinho P.M."/>
            <person name="de Vries R.P."/>
            <person name="Dyer P.S."/>
            <person name="Fillinger S."/>
            <person name="Fournier E."/>
            <person name="Gout L."/>
            <person name="Hahn M."/>
            <person name="Kohn L."/>
            <person name="Lapalu N."/>
            <person name="Plummer K.M."/>
            <person name="Pradier J.M."/>
            <person name="Quevillon E."/>
            <person name="Sharon A."/>
            <person name="Simon A."/>
            <person name="ten Have A."/>
            <person name="Tudzynski B."/>
            <person name="Tudzynski P."/>
            <person name="Wincker P."/>
            <person name="Andrew M."/>
            <person name="Anthouard V."/>
            <person name="Beever R.E."/>
            <person name="Beffa R."/>
            <person name="Benoit I."/>
            <person name="Bouzid O."/>
            <person name="Brault B."/>
            <person name="Chen Z."/>
            <person name="Choquer M."/>
            <person name="Collemare J."/>
            <person name="Cotton P."/>
            <person name="Danchin E.G."/>
            <person name="Da Silva C."/>
            <person name="Gautier A."/>
            <person name="Giraud C."/>
            <person name="Giraud T."/>
            <person name="Gonzalez C."/>
            <person name="Grossetete S."/>
            <person name="Guldener U."/>
            <person name="Henrissat B."/>
            <person name="Howlett B.J."/>
            <person name="Kodira C."/>
            <person name="Kretschmer M."/>
            <person name="Lappartient A."/>
            <person name="Leroch M."/>
            <person name="Levis C."/>
            <person name="Mauceli E."/>
            <person name="Neuveglise C."/>
            <person name="Oeser B."/>
            <person name="Pearson M."/>
            <person name="Poulain J."/>
            <person name="Poussereau N."/>
            <person name="Quesneville H."/>
            <person name="Rascle C."/>
            <person name="Schumacher J."/>
            <person name="Segurens B."/>
            <person name="Sexton A."/>
            <person name="Silva E."/>
            <person name="Sirven C."/>
            <person name="Soanes D.M."/>
            <person name="Talbot N.J."/>
            <person name="Templeton M."/>
            <person name="Yandava C."/>
            <person name="Yarden O."/>
            <person name="Zeng Q."/>
            <person name="Rollins J.A."/>
            <person name="Lebrun M.H."/>
            <person name="Dickman M."/>
        </authorList>
    </citation>
    <scope>NUCLEOTIDE SEQUENCE [LARGE SCALE GENOMIC DNA]</scope>
    <source>
        <strain evidence="2">T4</strain>
    </source>
</reference>
<gene>
    <name evidence="1" type="ORF">BofuT4_P016560.1</name>
</gene>
<evidence type="ECO:0000313" key="2">
    <source>
        <dbReference type="Proteomes" id="UP000008177"/>
    </source>
</evidence>